<dbReference type="EMBL" id="MF417885">
    <property type="protein sequence ID" value="ASN69096.1"/>
    <property type="molecule type" value="Genomic_DNA"/>
</dbReference>
<accession>A0A2H4J9A6</accession>
<sequence length="73" mass="8345">MTTNTLELSDTINQRYKYNTKGKTPTQINRELREKGVQGFVIKVGSNKVVMKVLEEHKKSNRECMKNGNAKTS</sequence>
<proteinExistence type="predicted"/>
<gene>
    <name evidence="1" type="ORF">3S9_55</name>
</gene>
<evidence type="ECO:0000313" key="1">
    <source>
        <dbReference type="EMBL" id="ASN69096.1"/>
    </source>
</evidence>
<name>A0A2H4J9A6_9CAUD</name>
<organism evidence="1">
    <name type="scientific">uncultured Caudovirales phage</name>
    <dbReference type="NCBI Taxonomy" id="2100421"/>
    <lineage>
        <taxon>Viruses</taxon>
        <taxon>Duplodnaviria</taxon>
        <taxon>Heunggongvirae</taxon>
        <taxon>Uroviricota</taxon>
        <taxon>Caudoviricetes</taxon>
        <taxon>Peduoviridae</taxon>
        <taxon>Maltschvirus</taxon>
        <taxon>Maltschvirus maltsch</taxon>
    </lineage>
</organism>
<protein>
    <submittedName>
        <fullName evidence="1">Uncharacterized protein</fullName>
    </submittedName>
</protein>
<reference evidence="1" key="1">
    <citation type="submission" date="2017-06" db="EMBL/GenBank/DDBJ databases">
        <title>Novel phages from South African skin metaviromes.</title>
        <authorList>
            <person name="van Zyl L.J."/>
            <person name="Abrahams Y."/>
            <person name="Stander E.A."/>
            <person name="Kirby B.M."/>
            <person name="Clavaud C."/>
            <person name="Farcet C."/>
            <person name="Breton L."/>
            <person name="Trindade M.I."/>
        </authorList>
    </citation>
    <scope>NUCLEOTIDE SEQUENCE</scope>
</reference>